<dbReference type="GO" id="GO:0016906">
    <property type="term" value="F:sterol 3-beta-glucosyltransferase activity"/>
    <property type="evidence" value="ECO:0007669"/>
    <property type="project" value="UniProtKB-ARBA"/>
</dbReference>
<accession>A0A2C5X164</accession>
<feature type="compositionally biased region" description="Polar residues" evidence="2">
    <location>
        <begin position="234"/>
        <end position="244"/>
    </location>
</feature>
<feature type="region of interest" description="Disordered" evidence="2">
    <location>
        <begin position="228"/>
        <end position="267"/>
    </location>
</feature>
<evidence type="ECO:0000313" key="6">
    <source>
        <dbReference type="Proteomes" id="UP000222788"/>
    </source>
</evidence>
<dbReference type="Pfam" id="PF03033">
    <property type="entry name" value="Glyco_transf_28"/>
    <property type="match status" value="1"/>
</dbReference>
<name>A0A2C5X164_9PEZI</name>
<dbReference type="PANTHER" id="PTHR48050">
    <property type="entry name" value="STEROL 3-BETA-GLUCOSYLTRANSFERASE"/>
    <property type="match status" value="1"/>
</dbReference>
<keyword evidence="6" id="KW-1185">Reference proteome</keyword>
<evidence type="ECO:0000256" key="2">
    <source>
        <dbReference type="SAM" id="MobiDB-lite"/>
    </source>
</evidence>
<evidence type="ECO:0000313" key="5">
    <source>
        <dbReference type="EMBL" id="PHH53558.1"/>
    </source>
</evidence>
<organism evidence="5 6">
    <name type="scientific">Ceratocystis fimbriata CBS 114723</name>
    <dbReference type="NCBI Taxonomy" id="1035309"/>
    <lineage>
        <taxon>Eukaryota</taxon>
        <taxon>Fungi</taxon>
        <taxon>Dikarya</taxon>
        <taxon>Ascomycota</taxon>
        <taxon>Pezizomycotina</taxon>
        <taxon>Sordariomycetes</taxon>
        <taxon>Hypocreomycetidae</taxon>
        <taxon>Microascales</taxon>
        <taxon>Ceratocystidaceae</taxon>
        <taxon>Ceratocystis</taxon>
    </lineage>
</organism>
<dbReference type="InterPro" id="IPR002213">
    <property type="entry name" value="UDP_glucos_trans"/>
</dbReference>
<evidence type="ECO:0000256" key="1">
    <source>
        <dbReference type="ARBA" id="ARBA00022679"/>
    </source>
</evidence>
<dbReference type="InterPro" id="IPR010610">
    <property type="entry name" value="EryCIII-like_C"/>
</dbReference>
<feature type="region of interest" description="Disordered" evidence="2">
    <location>
        <begin position="816"/>
        <end position="855"/>
    </location>
</feature>
<comment type="caution">
    <text evidence="5">The sequence shown here is derived from an EMBL/GenBank/DDBJ whole genome shotgun (WGS) entry which is preliminary data.</text>
</comment>
<feature type="compositionally biased region" description="Polar residues" evidence="2">
    <location>
        <begin position="77"/>
        <end position="90"/>
    </location>
</feature>
<dbReference type="Gene3D" id="3.40.50.2000">
    <property type="entry name" value="Glycogen Phosphorylase B"/>
    <property type="match status" value="2"/>
</dbReference>
<feature type="domain" description="Glycosyltransferase family 28 N-terminal" evidence="3">
    <location>
        <begin position="281"/>
        <end position="443"/>
    </location>
</feature>
<reference evidence="5 6" key="1">
    <citation type="journal article" date="2013" name="Fungal Biol.">
        <title>Analysis of microsatellite markers in the genome of the plant pathogen Ceratocystis fimbriata.</title>
        <authorList>
            <person name="Simpson M.C."/>
            <person name="Wilken P.M."/>
            <person name="Coetzee M.P."/>
            <person name="Wingfield M.J."/>
            <person name="Wingfield B.D."/>
        </authorList>
    </citation>
    <scope>NUCLEOTIDE SEQUENCE [LARGE SCALE GENOMIC DNA]</scope>
    <source>
        <strain evidence="5 6">CBS 114723</strain>
    </source>
</reference>
<dbReference type="EMBL" id="APWK03000042">
    <property type="protein sequence ID" value="PHH53558.1"/>
    <property type="molecule type" value="Genomic_DNA"/>
</dbReference>
<feature type="compositionally biased region" description="Polar residues" evidence="2">
    <location>
        <begin position="57"/>
        <end position="66"/>
    </location>
</feature>
<dbReference type="Proteomes" id="UP000222788">
    <property type="component" value="Unassembled WGS sequence"/>
</dbReference>
<dbReference type="STRING" id="1035309.A0A2C5X164"/>
<dbReference type="GO" id="GO:0005975">
    <property type="term" value="P:carbohydrate metabolic process"/>
    <property type="evidence" value="ECO:0007669"/>
    <property type="project" value="InterPro"/>
</dbReference>
<gene>
    <name evidence="5" type="primary">UGT80A2_0</name>
    <name evidence="5" type="ORF">CFIMG_001826RA</name>
</gene>
<proteinExistence type="predicted"/>
<feature type="domain" description="Erythromycin biosynthesis protein CIII-like C-terminal" evidence="4">
    <location>
        <begin position="603"/>
        <end position="707"/>
    </location>
</feature>
<feature type="region of interest" description="Disordered" evidence="2">
    <location>
        <begin position="39"/>
        <end position="133"/>
    </location>
</feature>
<feature type="compositionally biased region" description="Polar residues" evidence="2">
    <location>
        <begin position="121"/>
        <end position="132"/>
    </location>
</feature>
<dbReference type="Pfam" id="PF06722">
    <property type="entry name" value="EryCIII-like_C"/>
    <property type="match status" value="1"/>
</dbReference>
<dbReference type="FunFam" id="3.40.50.2000:FF:000009">
    <property type="entry name" value="Sterol 3-beta-glucosyltransferase UGT80A2"/>
    <property type="match status" value="1"/>
</dbReference>
<dbReference type="AlphaFoldDB" id="A0A2C5X164"/>
<dbReference type="OrthoDB" id="5835829at2759"/>
<reference evidence="5 6" key="2">
    <citation type="journal article" date="2013" name="IMA Fungus">
        <title>IMA Genome-F 1: Ceratocystis fimbriata: Draft nuclear genome sequence for the plant pathogen, Ceratocystis fimbriata.</title>
        <authorList>
            <person name="Wilken P.M."/>
            <person name="Steenkamp E.T."/>
            <person name="Wingfield M.J."/>
            <person name="de Beer Z.W."/>
            <person name="Wingfield B.D."/>
        </authorList>
    </citation>
    <scope>NUCLEOTIDE SEQUENCE [LARGE SCALE GENOMIC DNA]</scope>
    <source>
        <strain evidence="5 6">CBS 114723</strain>
    </source>
</reference>
<protein>
    <submittedName>
        <fullName evidence="5">Sterol 3-beta-glucosyltransferase UGT80A2</fullName>
    </submittedName>
</protein>
<dbReference type="InterPro" id="IPR050426">
    <property type="entry name" value="Glycosyltransferase_28"/>
</dbReference>
<dbReference type="PANTHER" id="PTHR48050:SF5">
    <property type="entry name" value="UDP-GLUCOSE,STEROL TRANSFERASE"/>
    <property type="match status" value="1"/>
</dbReference>
<evidence type="ECO:0000259" key="4">
    <source>
        <dbReference type="Pfam" id="PF06722"/>
    </source>
</evidence>
<dbReference type="SUPFAM" id="SSF53756">
    <property type="entry name" value="UDP-Glycosyltransferase/glycogen phosphorylase"/>
    <property type="match status" value="1"/>
</dbReference>
<feature type="compositionally biased region" description="Low complexity" evidence="2">
    <location>
        <begin position="98"/>
        <end position="119"/>
    </location>
</feature>
<feature type="compositionally biased region" description="Polar residues" evidence="2">
    <location>
        <begin position="846"/>
        <end position="855"/>
    </location>
</feature>
<sequence>MASNRPSDAHMAFHAHDIQSPDGAGLQTVIHDADENVAFPSSIPPRIEMTRPEAVRSASSRNNSESPRPGVLRRLSSAVTPTRMRSQTQIEPVDAGKQQRQNQRNLYNRTRANTAGANNHLAPQQANRNYPGNESDCGSMCSFDEDTDIQHRQRILAANALDPASITKHRRRNRDDLSYFNIGQDNCLSRCRFDQSDGRLSITLNDNSHGGGLARLLGISPSSRRLEEAATAAMSANNQGTSDAISPLAASSDPAATQVPKPPRLSEASTVTPLRVPRMNIVIMVIGSRGDVQPFLRIGQVLQKRHGHRVRIATHPDFRQITEDEYGLEHFSVGGDPAQLMAFMVKNPGMIPTLESVKAGEIGRKRASMEEMFEGFWRACVCATDDPKYAFNSKVMAAGDDMPFVADAIIANPPSYAHVHCAEALNIPLHIVFTFPYSPTQAFPHPMAAIKHSNVEPGAANLVSYPLVDMMVWQGLGDLVNDLRIKTLSLDGLSAFWAPAALSRLRLPYTYIWSPGLVPKPADWGSDVDIAGFVFATNGSNYQPEPALAEFLAASEEPPIYIGFGSIVVDDPTAFTNMIFEAVRKAGVRALVSKGWGKLGGDDVPENIYMLGNIPHDWLFPKVRAAVIHGGAGTTAIALKCALPTMVVPFFGDQNFWGSMIAKSGAGPQVIPYKELTADKFADGIRYLLTDEAKVAVQKLADSIAQDGDGAENTVNLFHSHLDLKKDKMHCSILDGHTAVWATRWGKTRFSPLAAAILVEKKRLTWKQMHLIQHHEFRDFYGPGEPITGLISTIAEGVCKIFVSVVGVPVNLAKTAHKNHKSQHRNEAKGDSDATANGEDPAPFSHSHSLQRTSTHTAAAIQENLKNEPMPEDPFLPPGVAPPKDEYLRAVASGVGRSALILFLMPLIVGNAIAQGFHNAPLLYGDTTVRPQLRVTGIKSGLRATQTEIVYGVYDAFTGVVTQPYHGAKTGGTRGFVKGVGMGLGGLVIKNIAAATSIVYAAKGVVRQAQRHRQPKAWVRRARIIQSVRELEQLSPKERDQIEAQVLKDWEVMFELFKTINDKQREPGLKGFVTRKRAAHDIGNLLDSADNAKQALDALKRGESLDEVFRAAGNKSMATCWKTSHFAKKKAEKDVNPPTNT</sequence>
<evidence type="ECO:0000259" key="3">
    <source>
        <dbReference type="Pfam" id="PF03033"/>
    </source>
</evidence>
<dbReference type="InterPro" id="IPR004276">
    <property type="entry name" value="GlycoTrans_28_N"/>
</dbReference>
<keyword evidence="1 5" id="KW-0808">Transferase</keyword>
<dbReference type="CDD" id="cd03784">
    <property type="entry name" value="GT1_Gtf-like"/>
    <property type="match status" value="1"/>
</dbReference>